<reference evidence="1" key="1">
    <citation type="submission" date="2021-05" db="EMBL/GenBank/DDBJ databases">
        <authorList>
            <person name="Pan Q."/>
            <person name="Jouanno E."/>
            <person name="Zahm M."/>
            <person name="Klopp C."/>
            <person name="Cabau C."/>
            <person name="Louis A."/>
            <person name="Berthelot C."/>
            <person name="Parey E."/>
            <person name="Roest Crollius H."/>
            <person name="Montfort J."/>
            <person name="Robinson-Rechavi M."/>
            <person name="Bouchez O."/>
            <person name="Lampietro C."/>
            <person name="Lopez Roques C."/>
            <person name="Donnadieu C."/>
            <person name="Postlethwait J."/>
            <person name="Bobe J."/>
            <person name="Dillon D."/>
            <person name="Chandos A."/>
            <person name="von Hippel F."/>
            <person name="Guiguen Y."/>
        </authorList>
    </citation>
    <scope>NUCLEOTIDE SEQUENCE</scope>
    <source>
        <strain evidence="1">YG-Jan2019</strain>
    </source>
</reference>
<gene>
    <name evidence="1" type="ORF">DPEC_G00008770</name>
</gene>
<organism evidence="1 2">
    <name type="scientific">Dallia pectoralis</name>
    <name type="common">Alaska blackfish</name>
    <dbReference type="NCBI Taxonomy" id="75939"/>
    <lineage>
        <taxon>Eukaryota</taxon>
        <taxon>Metazoa</taxon>
        <taxon>Chordata</taxon>
        <taxon>Craniata</taxon>
        <taxon>Vertebrata</taxon>
        <taxon>Euteleostomi</taxon>
        <taxon>Actinopterygii</taxon>
        <taxon>Neopterygii</taxon>
        <taxon>Teleostei</taxon>
        <taxon>Protacanthopterygii</taxon>
        <taxon>Esociformes</taxon>
        <taxon>Umbridae</taxon>
        <taxon>Dallia</taxon>
    </lineage>
</organism>
<accession>A0ACC2HKM5</accession>
<evidence type="ECO:0000313" key="2">
    <source>
        <dbReference type="Proteomes" id="UP001157502"/>
    </source>
</evidence>
<sequence length="321" mass="35694">MKDPTKHDTALLDISAATMPSACCVSFVIVLLPVSLSMELTGLFGSFTSPNYPHPYPDNHHTVWNISVPEHHRVKLYFTYFSLESSHRCEYDYVQVLGTEANEALRFCGEGGKDHNNAPGKTVILSAGNIMSVVFRSDYSNEGRFTGFQAFYASKDINECNSTIDGESACDHYCHNYIGGFYCTCKLGYVLHDNKRSCTVPCSGQVLTERSGELTSPGYPGPYPRMSNCNYTIFLPEGFRVVLDFQEPFDIEGHQDVPCPYDVLKISTEGQDYGPFCGRSPPGKIDTGSYQVRISFRSDVSGNNKGWKIKYTGLEVKTDST</sequence>
<dbReference type="EMBL" id="CM055728">
    <property type="protein sequence ID" value="KAJ8016586.1"/>
    <property type="molecule type" value="Genomic_DNA"/>
</dbReference>
<proteinExistence type="predicted"/>
<keyword evidence="2" id="KW-1185">Reference proteome</keyword>
<name>A0ACC2HKM5_DALPE</name>
<comment type="caution">
    <text evidence="1">The sequence shown here is derived from an EMBL/GenBank/DDBJ whole genome shotgun (WGS) entry which is preliminary data.</text>
</comment>
<dbReference type="Proteomes" id="UP001157502">
    <property type="component" value="Chromosome 1"/>
</dbReference>
<evidence type="ECO:0000313" key="1">
    <source>
        <dbReference type="EMBL" id="KAJ8016586.1"/>
    </source>
</evidence>
<protein>
    <submittedName>
        <fullName evidence="1">Uncharacterized protein</fullName>
    </submittedName>
</protein>